<dbReference type="PROSITE" id="PS51257">
    <property type="entry name" value="PROKAR_LIPOPROTEIN"/>
    <property type="match status" value="1"/>
</dbReference>
<protein>
    <submittedName>
        <fullName evidence="4">Secretion protein HlyD</fullName>
    </submittedName>
</protein>
<evidence type="ECO:0000313" key="5">
    <source>
        <dbReference type="Proteomes" id="UP000018211"/>
    </source>
</evidence>
<gene>
    <name evidence="4" type="ORF">VIBNISOn1_1260054</name>
</gene>
<organism evidence="4 5">
    <name type="scientific">Vibrio nigripulchritudo SOn1</name>
    <dbReference type="NCBI Taxonomy" id="1238450"/>
    <lineage>
        <taxon>Bacteria</taxon>
        <taxon>Pseudomonadati</taxon>
        <taxon>Pseudomonadota</taxon>
        <taxon>Gammaproteobacteria</taxon>
        <taxon>Vibrionales</taxon>
        <taxon>Vibrionaceae</taxon>
        <taxon>Vibrio</taxon>
    </lineage>
</organism>
<feature type="domain" description="YknX-like C-terminal permuted SH3-like" evidence="3">
    <location>
        <begin position="278"/>
        <end position="352"/>
    </location>
</feature>
<comment type="similarity">
    <text evidence="1">Belongs to the membrane fusion protein (MFP) (TC 8.A.1) family.</text>
</comment>
<dbReference type="EMBL" id="CAOF01000031">
    <property type="protein sequence ID" value="CCO44819.1"/>
    <property type="molecule type" value="Genomic_DNA"/>
</dbReference>
<evidence type="ECO:0000313" key="4">
    <source>
        <dbReference type="EMBL" id="CCO44819.1"/>
    </source>
</evidence>
<feature type="domain" description="Multidrug resistance protein MdtA-like barrel-sandwich hybrid" evidence="2">
    <location>
        <begin position="63"/>
        <end position="182"/>
    </location>
</feature>
<dbReference type="Gene3D" id="2.40.30.170">
    <property type="match status" value="1"/>
</dbReference>
<dbReference type="InterPro" id="IPR058625">
    <property type="entry name" value="MdtA-like_BSH"/>
</dbReference>
<dbReference type="SUPFAM" id="SSF111369">
    <property type="entry name" value="HlyD-like secretion proteins"/>
    <property type="match status" value="1"/>
</dbReference>
<accession>A0AAV2VJB1</accession>
<evidence type="ECO:0000259" key="3">
    <source>
        <dbReference type="Pfam" id="PF25989"/>
    </source>
</evidence>
<dbReference type="GO" id="GO:1990281">
    <property type="term" value="C:efflux pump complex"/>
    <property type="evidence" value="ECO:0007669"/>
    <property type="project" value="TreeGrafter"/>
</dbReference>
<dbReference type="InterPro" id="IPR058637">
    <property type="entry name" value="YknX-like_C"/>
</dbReference>
<dbReference type="NCBIfam" id="TIGR01730">
    <property type="entry name" value="RND_mfp"/>
    <property type="match status" value="1"/>
</dbReference>
<dbReference type="Proteomes" id="UP000018211">
    <property type="component" value="Unassembled WGS sequence"/>
</dbReference>
<name>A0AAV2VJB1_9VIBR</name>
<evidence type="ECO:0000256" key="1">
    <source>
        <dbReference type="ARBA" id="ARBA00009477"/>
    </source>
</evidence>
<comment type="caution">
    <text evidence="4">The sequence shown here is derived from an EMBL/GenBank/DDBJ whole genome shotgun (WGS) entry which is preliminary data.</text>
</comment>
<dbReference type="Gene3D" id="2.40.420.20">
    <property type="match status" value="1"/>
</dbReference>
<dbReference type="InterPro" id="IPR006143">
    <property type="entry name" value="RND_pump_MFP"/>
</dbReference>
<reference evidence="4 5" key="1">
    <citation type="journal article" date="2013" name="ISME J.">
        <title>Comparative genomics of pathogenic lineages of Vibrio nigripulchritudo identifies virulence-associated traits.</title>
        <authorList>
            <person name="Goudenege D."/>
            <person name="Labreuche Y."/>
            <person name="Krin E."/>
            <person name="Ansquer D."/>
            <person name="Mangenot S."/>
            <person name="Calteau A."/>
            <person name="Medigue C."/>
            <person name="Mazel D."/>
            <person name="Polz M.F."/>
            <person name="Le Roux F."/>
        </authorList>
    </citation>
    <scope>NUCLEOTIDE SEQUENCE [LARGE SCALE GENOMIC DNA]</scope>
    <source>
        <strain evidence="4 5">SOn1</strain>
    </source>
</reference>
<dbReference type="RefSeq" id="WP_022610524.1">
    <property type="nucleotide sequence ID" value="NZ_LK391965.1"/>
</dbReference>
<sequence length="359" mass="39364">MNLKVPLTLLAASVLFGCGQIEVAPDKPLPKVKAIELGEKLQQDQMFFPAVAEAADKSALSFRVSGEISKLVVKEGDKVKKGQLIAQLDPTDYQLKVNNAQAKYSVADSQYRRSEPLVKKGLLAQSQFDELAAQRQIALAELELAKLHLSFTQLKAPISGVISRVAVDQFENIQLGQQIVNIHSLDQVDVLIQIPDRLFVEQPKDMDVTKIEVMVRVKEGVEYPAAIKEYTTEPDPKTATYNVTLTMPMPDDSIILDGMAVEVAAQGKNTGLTLKRGISIPVEAIFNADGDELSRDNKYVWVLGDNGEVQKTKVETGKVNFDEIQIVNGLEQGQQIVIAGVARLRDGMKVEVISQEAGK</sequence>
<dbReference type="Gene3D" id="1.10.287.470">
    <property type="entry name" value="Helix hairpin bin"/>
    <property type="match status" value="1"/>
</dbReference>
<dbReference type="PRINTS" id="PR01490">
    <property type="entry name" value="RTXTOXIND"/>
</dbReference>
<dbReference type="PANTHER" id="PTHR30469:SF20">
    <property type="entry name" value="EFFLUX RND TRANSPORTER PERIPLASMIC ADAPTOR SUBUNIT"/>
    <property type="match status" value="1"/>
</dbReference>
<dbReference type="AlphaFoldDB" id="A0AAV2VJB1"/>
<dbReference type="Pfam" id="PF25989">
    <property type="entry name" value="YknX_C"/>
    <property type="match status" value="1"/>
</dbReference>
<proteinExistence type="inferred from homology"/>
<dbReference type="Gene3D" id="2.40.50.100">
    <property type="match status" value="1"/>
</dbReference>
<dbReference type="GO" id="GO:0015562">
    <property type="term" value="F:efflux transmembrane transporter activity"/>
    <property type="evidence" value="ECO:0007669"/>
    <property type="project" value="TreeGrafter"/>
</dbReference>
<dbReference type="PANTHER" id="PTHR30469">
    <property type="entry name" value="MULTIDRUG RESISTANCE PROTEIN MDTA"/>
    <property type="match status" value="1"/>
</dbReference>
<dbReference type="Pfam" id="PF25917">
    <property type="entry name" value="BSH_RND"/>
    <property type="match status" value="1"/>
</dbReference>
<evidence type="ECO:0000259" key="2">
    <source>
        <dbReference type="Pfam" id="PF25917"/>
    </source>
</evidence>